<accession>A0A2N7F931</accession>
<feature type="domain" description="Outer membrane protein beta-barrel" evidence="3">
    <location>
        <begin position="8"/>
        <end position="185"/>
    </location>
</feature>
<keyword evidence="1 2" id="KW-0732">Signal</keyword>
<evidence type="ECO:0000313" key="5">
    <source>
        <dbReference type="Proteomes" id="UP000235330"/>
    </source>
</evidence>
<dbReference type="Pfam" id="PF13505">
    <property type="entry name" value="OMP_b-brl"/>
    <property type="match status" value="1"/>
</dbReference>
<dbReference type="InterPro" id="IPR011250">
    <property type="entry name" value="OMP/PagP_B-barrel"/>
</dbReference>
<dbReference type="RefSeq" id="WP_102466131.1">
    <property type="nucleotide sequence ID" value="NZ_CAWNSM010000040.1"/>
</dbReference>
<dbReference type="AlphaFoldDB" id="A0A2N7F931"/>
<organism evidence="4 5">
    <name type="scientific">Vibrio splendidus</name>
    <dbReference type="NCBI Taxonomy" id="29497"/>
    <lineage>
        <taxon>Bacteria</taxon>
        <taxon>Pseudomonadati</taxon>
        <taxon>Pseudomonadota</taxon>
        <taxon>Gammaproteobacteria</taxon>
        <taxon>Vibrionales</taxon>
        <taxon>Vibrionaceae</taxon>
        <taxon>Vibrio</taxon>
    </lineage>
</organism>
<dbReference type="Gene3D" id="2.40.160.20">
    <property type="match status" value="1"/>
</dbReference>
<proteinExistence type="predicted"/>
<feature type="chain" id="PRO_5014847196" description="Outer membrane protein beta-barrel domain-containing protein" evidence="2">
    <location>
        <begin position="22"/>
        <end position="185"/>
    </location>
</feature>
<reference evidence="5" key="1">
    <citation type="submission" date="2016-07" db="EMBL/GenBank/DDBJ databases">
        <title>Nontailed viruses are major unrecognized killers of bacteria in the ocean.</title>
        <authorList>
            <person name="Kauffman K."/>
            <person name="Hussain F."/>
            <person name="Yang J."/>
            <person name="Arevalo P."/>
            <person name="Brown J."/>
            <person name="Cutler M."/>
            <person name="Kelly L."/>
            <person name="Polz M.F."/>
        </authorList>
    </citation>
    <scope>NUCLEOTIDE SEQUENCE [LARGE SCALE GENOMIC DNA]</scope>
    <source>
        <strain evidence="5">10N.261.55.E11</strain>
    </source>
</reference>
<dbReference type="EMBL" id="MCWU01000040">
    <property type="protein sequence ID" value="PMJ63319.1"/>
    <property type="molecule type" value="Genomic_DNA"/>
</dbReference>
<dbReference type="Proteomes" id="UP000235330">
    <property type="component" value="Unassembled WGS sequence"/>
</dbReference>
<name>A0A2N7F931_VIBSP</name>
<dbReference type="SUPFAM" id="SSF56925">
    <property type="entry name" value="OMPA-like"/>
    <property type="match status" value="1"/>
</dbReference>
<feature type="signal peptide" evidence="2">
    <location>
        <begin position="1"/>
        <end position="21"/>
    </location>
</feature>
<gene>
    <name evidence="4" type="ORF">BCU17_22855</name>
</gene>
<evidence type="ECO:0000259" key="3">
    <source>
        <dbReference type="Pfam" id="PF13505"/>
    </source>
</evidence>
<protein>
    <recommendedName>
        <fullName evidence="3">Outer membrane protein beta-barrel domain-containing protein</fullName>
    </recommendedName>
</protein>
<evidence type="ECO:0000313" key="4">
    <source>
        <dbReference type="EMBL" id="PMJ63319.1"/>
    </source>
</evidence>
<evidence type="ECO:0000256" key="1">
    <source>
        <dbReference type="ARBA" id="ARBA00022729"/>
    </source>
</evidence>
<evidence type="ECO:0000256" key="2">
    <source>
        <dbReference type="SAM" id="SignalP"/>
    </source>
</evidence>
<dbReference type="InterPro" id="IPR027385">
    <property type="entry name" value="Beta-barrel_OMP"/>
</dbReference>
<comment type="caution">
    <text evidence="4">The sequence shown here is derived from an EMBL/GenBank/DDBJ whole genome shotgun (WGS) entry which is preliminary data.</text>
</comment>
<sequence length="185" mass="20431">MKLLTTALTVIAITSASSAYAQKDYSGHRIGFGIVSSEVDHLDSDFSRSDLGNGLKLEYGYDINRIFGVNISSDTSKDDEAYEGYGYETKVSTIKIDTDIGYAFFLNGFDIKPYGAIGLARVEEKITLNTPDGSASIKDNNTSLLLGTGVRANFDFGLYTDLRFNFIMMDDYDIDQLSFTVGYKF</sequence>